<dbReference type="PROSITE" id="PS50526">
    <property type="entry name" value="RDRP_SSRNA_NEG_NONSEG"/>
    <property type="match status" value="1"/>
</dbReference>
<keyword evidence="13" id="KW-0511">Multifunctional enzyme</keyword>
<keyword evidence="9" id="KW-0067">ATP-binding</keyword>
<dbReference type="GO" id="GO:0004482">
    <property type="term" value="F:mRNA 5'-cap (guanine-N7-)-methyltransferase activity"/>
    <property type="evidence" value="ECO:0007669"/>
    <property type="project" value="InterPro"/>
</dbReference>
<evidence type="ECO:0000256" key="16">
    <source>
        <dbReference type="ARBA" id="ARBA00030436"/>
    </source>
</evidence>
<comment type="catalytic activity">
    <reaction evidence="18">
        <text>a 5'-end (5'-triphosphoguanosine)-adenylyl-adenylyl-cytidylyl-adenosine in mRNA + S-adenosyl-L-methionine = a 5'-end (5'-triphosphoguanosine)-(2'-O-methyladenylyl)-adenylyl-cytidylyl-adenosine in mRNA + S-adenosyl-L-homocysteine + H(+)</text>
        <dbReference type="Rhea" id="RHEA:65380"/>
        <dbReference type="Rhea" id="RHEA-COMP:16797"/>
        <dbReference type="Rhea" id="RHEA-COMP:16801"/>
        <dbReference type="ChEBI" id="CHEBI:15378"/>
        <dbReference type="ChEBI" id="CHEBI:57856"/>
        <dbReference type="ChEBI" id="CHEBI:59789"/>
        <dbReference type="ChEBI" id="CHEBI:156482"/>
        <dbReference type="ChEBI" id="CHEBI:156484"/>
    </reaction>
</comment>
<comment type="catalytic activity">
    <reaction evidence="14">
        <text>a 5'-end triphospho-adenylyl-adenylyl-cytidylyl-adenosine in mRNA + GDP + H(+) = a 5'-end (5'-triphosphoguanosine)-adenylyl-adenylyl-cytidylyl-adenosine in mRNA + diphosphate</text>
        <dbReference type="Rhea" id="RHEA:65436"/>
        <dbReference type="Rhea" id="RHEA-COMP:16797"/>
        <dbReference type="Rhea" id="RHEA-COMP:16799"/>
        <dbReference type="ChEBI" id="CHEBI:15378"/>
        <dbReference type="ChEBI" id="CHEBI:33019"/>
        <dbReference type="ChEBI" id="CHEBI:58189"/>
        <dbReference type="ChEBI" id="CHEBI:156484"/>
        <dbReference type="ChEBI" id="CHEBI:156503"/>
        <dbReference type="EC" id="2.7.7.88"/>
    </reaction>
</comment>
<feature type="domain" description="RdRp catalytic" evidence="21">
    <location>
        <begin position="612"/>
        <end position="789"/>
    </location>
</feature>
<keyword evidence="7" id="KW-0548">Nucleotidyltransferase</keyword>
<evidence type="ECO:0000256" key="19">
    <source>
        <dbReference type="ARBA" id="ARBA00047370"/>
    </source>
</evidence>
<evidence type="ECO:0000256" key="5">
    <source>
        <dbReference type="ARBA" id="ARBA00022679"/>
    </source>
</evidence>
<evidence type="ECO:0000256" key="13">
    <source>
        <dbReference type="ARBA" id="ARBA00023268"/>
    </source>
</evidence>
<accession>A0A977IV50</accession>
<reference evidence="22" key="1">
    <citation type="submission" date="2021-10" db="EMBL/GenBank/DDBJ databases">
        <authorList>
            <person name="Zhang J."/>
            <person name="Calassanzio M."/>
            <person name="Cuppone F."/>
            <person name="Baroncelli R."/>
            <person name="Prodi A."/>
            <person name="Ratti C."/>
        </authorList>
    </citation>
    <scope>NUCLEOTIDE SEQUENCE</scope>
    <source>
        <strain evidence="22">F.1129</strain>
    </source>
</reference>
<evidence type="ECO:0000256" key="3">
    <source>
        <dbReference type="ARBA" id="ARBA00022484"/>
    </source>
</evidence>
<dbReference type="GO" id="GO:0005524">
    <property type="term" value="F:ATP binding"/>
    <property type="evidence" value="ECO:0007669"/>
    <property type="project" value="UniProtKB-KW"/>
</dbReference>
<keyword evidence="11" id="KW-0693">Viral RNA replication</keyword>
<evidence type="ECO:0000256" key="11">
    <source>
        <dbReference type="ARBA" id="ARBA00022953"/>
    </source>
</evidence>
<evidence type="ECO:0000256" key="10">
    <source>
        <dbReference type="ARBA" id="ARBA00022844"/>
    </source>
</evidence>
<evidence type="ECO:0000256" key="7">
    <source>
        <dbReference type="ARBA" id="ARBA00022695"/>
    </source>
</evidence>
<dbReference type="GO" id="GO:0044423">
    <property type="term" value="C:virion component"/>
    <property type="evidence" value="ECO:0007669"/>
    <property type="project" value="UniProtKB-KW"/>
</dbReference>
<evidence type="ECO:0000256" key="15">
    <source>
        <dbReference type="ARBA" id="ARBA00024499"/>
    </source>
</evidence>
<evidence type="ECO:0000256" key="18">
    <source>
        <dbReference type="ARBA" id="ARBA00047332"/>
    </source>
</evidence>
<dbReference type="EC" id="2.7.7.48" evidence="2"/>
<dbReference type="Pfam" id="PF14318">
    <property type="entry name" value="Mononeg_mRNAcap"/>
    <property type="match status" value="1"/>
</dbReference>
<keyword evidence="12" id="KW-0506">mRNA capping</keyword>
<keyword evidence="5" id="KW-0808">Transferase</keyword>
<organism evidence="22 23">
    <name type="scientific">Fusarium proliferatum mymonavirus 1</name>
    <dbReference type="NCBI Taxonomy" id="2974662"/>
    <lineage>
        <taxon>Viruses</taxon>
        <taxon>Riboviria</taxon>
        <taxon>Orthornavirae</taxon>
        <taxon>Negarnaviricota</taxon>
        <taxon>Haploviricotina</taxon>
        <taxon>Monjiviricetes</taxon>
        <taxon>Mononegavirales</taxon>
        <taxon>Mymonaviridae</taxon>
        <taxon>Sclerotimonavirus</taxon>
        <taxon>Sclerotimonavirus prolifusarii</taxon>
    </lineage>
</organism>
<keyword evidence="6" id="KW-0949">S-adenosyl-L-methionine</keyword>
<dbReference type="InterPro" id="IPR026890">
    <property type="entry name" value="Mononeg_mRNAcap"/>
</dbReference>
<dbReference type="GO" id="GO:0003968">
    <property type="term" value="F:RNA-directed RNA polymerase activity"/>
    <property type="evidence" value="ECO:0007669"/>
    <property type="project" value="UniProtKB-KW"/>
</dbReference>
<keyword evidence="23" id="KW-1185">Reference proteome</keyword>
<keyword evidence="8" id="KW-0547">Nucleotide-binding</keyword>
<evidence type="ECO:0000256" key="2">
    <source>
        <dbReference type="ARBA" id="ARBA00012494"/>
    </source>
</evidence>
<protein>
    <recommendedName>
        <fullName evidence="2">RNA-directed RNA polymerase</fullName>
        <ecNumber evidence="2">2.7.7.48</ecNumber>
    </recommendedName>
    <alternativeName>
        <fullName evidence="17">Replicase</fullName>
    </alternativeName>
    <alternativeName>
        <fullName evidence="16">Transcriptase</fullName>
    </alternativeName>
</protein>
<dbReference type="Pfam" id="PF00946">
    <property type="entry name" value="Mononeg_RNA_pol"/>
    <property type="match status" value="1"/>
</dbReference>
<evidence type="ECO:0000256" key="12">
    <source>
        <dbReference type="ARBA" id="ARBA00023042"/>
    </source>
</evidence>
<evidence type="ECO:0000256" key="6">
    <source>
        <dbReference type="ARBA" id="ARBA00022691"/>
    </source>
</evidence>
<dbReference type="EMBL" id="OK524200">
    <property type="protein sequence ID" value="UWK02084.1"/>
    <property type="molecule type" value="Viral_cRNA"/>
</dbReference>
<evidence type="ECO:0000256" key="1">
    <source>
        <dbReference type="ARBA" id="ARBA00004328"/>
    </source>
</evidence>
<evidence type="ECO:0000256" key="9">
    <source>
        <dbReference type="ARBA" id="ARBA00022840"/>
    </source>
</evidence>
<evidence type="ECO:0000256" key="8">
    <source>
        <dbReference type="ARBA" id="ARBA00022741"/>
    </source>
</evidence>
<evidence type="ECO:0000256" key="20">
    <source>
        <dbReference type="ARBA" id="ARBA00048548"/>
    </source>
</evidence>
<dbReference type="InterPro" id="IPR014023">
    <property type="entry name" value="Mononeg_RNA_pol_cat"/>
</dbReference>
<evidence type="ECO:0000313" key="23">
    <source>
        <dbReference type="Proteomes" id="UP001245389"/>
    </source>
</evidence>
<comment type="catalytic activity">
    <reaction evidence="19">
        <text>a 5'-end (5'-triphosphoguanosine)-adenylyl-adenylyl-cytidylyl-adenosine in mRNA + 2 S-adenosyl-L-methionine = a 5'-end (N(7)-methyl 5'-triphosphoguanosine)-(2'-O-methyladenylyl)-adenylyl-cytidylyl-adenosine in mRNA + 2 S-adenosyl-L-homocysteine + H(+)</text>
        <dbReference type="Rhea" id="RHEA:65376"/>
        <dbReference type="Rhea" id="RHEA-COMP:16797"/>
        <dbReference type="Rhea" id="RHEA-COMP:16798"/>
        <dbReference type="ChEBI" id="CHEBI:15378"/>
        <dbReference type="ChEBI" id="CHEBI:57856"/>
        <dbReference type="ChEBI" id="CHEBI:59789"/>
        <dbReference type="ChEBI" id="CHEBI:156483"/>
        <dbReference type="ChEBI" id="CHEBI:156484"/>
        <dbReference type="EC" id="2.1.1.375"/>
    </reaction>
</comment>
<dbReference type="Proteomes" id="UP001245389">
    <property type="component" value="Segment"/>
</dbReference>
<evidence type="ECO:0000256" key="4">
    <source>
        <dbReference type="ARBA" id="ARBA00022664"/>
    </source>
</evidence>
<proteinExistence type="predicted"/>
<evidence type="ECO:0000259" key="21">
    <source>
        <dbReference type="PROSITE" id="PS50526"/>
    </source>
</evidence>
<comment type="subcellular location">
    <subcellularLocation>
        <location evidence="1">Virion</location>
    </subcellularLocation>
</comment>
<evidence type="ECO:0000313" key="22">
    <source>
        <dbReference type="EMBL" id="UWK02084.1"/>
    </source>
</evidence>
<comment type="catalytic activity">
    <reaction evidence="20">
        <text>GTP + H2O = GDP + phosphate + H(+)</text>
        <dbReference type="Rhea" id="RHEA:19669"/>
        <dbReference type="ChEBI" id="CHEBI:15377"/>
        <dbReference type="ChEBI" id="CHEBI:15378"/>
        <dbReference type="ChEBI" id="CHEBI:37565"/>
        <dbReference type="ChEBI" id="CHEBI:43474"/>
        <dbReference type="ChEBI" id="CHEBI:58189"/>
    </reaction>
</comment>
<evidence type="ECO:0000256" key="17">
    <source>
        <dbReference type="ARBA" id="ARBA00031012"/>
    </source>
</evidence>
<name>A0A977IV50_9MONO</name>
<keyword evidence="3 22" id="KW-0696">RNA-directed RNA polymerase</keyword>
<evidence type="ECO:0000256" key="14">
    <source>
        <dbReference type="ARBA" id="ARBA00024494"/>
    </source>
</evidence>
<keyword evidence="10" id="KW-0946">Virion</keyword>
<comment type="catalytic activity">
    <reaction evidence="15">
        <text>a 5'-end (5'-triphosphoguanosine)-(2'-O-methyladenylyl)-adenylyl-cytidylyl-adenosine in mRNA + S-adenosyl-L-methionine = a 5'-end (N(7)-methyl 5'-triphosphoguanosine)-(2'-O-methyladenylyl)-adenylyl-cytidylyl-adenosine in mRNA + S-adenosyl-L-homocysteine</text>
        <dbReference type="Rhea" id="RHEA:65440"/>
        <dbReference type="Rhea" id="RHEA-COMP:16798"/>
        <dbReference type="Rhea" id="RHEA-COMP:16801"/>
        <dbReference type="ChEBI" id="CHEBI:57856"/>
        <dbReference type="ChEBI" id="CHEBI:59789"/>
        <dbReference type="ChEBI" id="CHEBI:156482"/>
        <dbReference type="ChEBI" id="CHEBI:156483"/>
    </reaction>
</comment>
<sequence>MDISDMFDDEGFSVSKANAPAEKHLRSPILSSLLERVQKFLDAIMLENQKNKSSGGKLYIPPEAEYLVNRVQRIDTSYSYSSLPRLVRPLVKDLALVSNVPSITIPELYPELFHRTIATSKILEESWSQAAELYEHELAAFSSWAKIPEFQKFVEQERGARRKISKVTFESFENFRYWDFVVERYRSRKLQKKFGGSPLIIHDSKFFFYDGFVMEQKGDVVPIYKDGKLIKRIPPTRRLYSYEQLQMLQDACLARFNAFLAISNRMHNASENMEDILLRVLQWQEKTLTQYGNAGYELVKSPESVAKAYLTKLTDGDVLRSGSYERTIMKMRAKERGMSKSYKTPLTDELSDIILNTEDIWTCSEVFGCTKLSGHPFVYASKSAQSVRKEGCPQARHDIVAIRDYHRHFKHLILERYLSKHKVWPPFSESPRNGTKLRYLHDNNVCHISRGSYPLSDWDDVEFGKFMEFDYSPDYLDMIDDKAVCPGASKAAGFWFGSDSTSYRRLLESLIRREDVDTYKIVDRMRRGKFTLEERIIELTQKEREFKTSARCFCKLVFEVRIFFVLTEANLKRFMGGDSGDNGYMPQQTMTMSNAKLKKRLYDLTSNVKRDNTCLVEVDFTRWNLRWRAASVNPIARTLESIFGLRGVFSQAHYFFQSSTVCVTDKHTLPRGIKPGLPAHMWPDSDLVWRNHVGGFEGIQQTLWTICTISMMYYSLKDENCSFQMAGQGDNQVFYVTFDLHKKTLQQSLQDFLDNMERNCERLNHEVKPEECVDSTTVLTYGKEIYVPGIHVLYSLKFSSRAFARLDNSVPSLQKEIAGIVANSVVVASTLKKSFKAIWWKFIQVILLLRRRLNSPVYSSEHSGLKRLLASKTSRQALLIPGSLGGFPMMPWTRYFSKGETDDLSFDTAATFFLSEHVPLIRSYMTTLLSGEFSPREPDPTNLINDPHSIPIDRPNDASHLVSDIVGRALPNIVVNKDLKPLVMPTLRSQGEEYKKQLVTMDPLYPEIASDLFALTPAGLYQKTVKRFSMTRTIERIVPGTDISAEVKQANCTFLKNFLDRIAQCSRIVGRAHPSPYDAAAELRSLWNLNLRNSSVGIYTPFEFELSYHNPAVPSIGAFVKNKEDLLNTKGQNPPNFGTKTMQKVSDHGYRIVNCNSTMRELKQAILMYSELQGDPSVMPLYESIVTSRSPWLPSQLIPLFPSVYGGTAVHRHAANKHKFGMLGSNSVSTNIIFSSDNAGILSGGEDDYPVVFQTFYLTLTNLYQLLSAYEIPVPNSMVLPIPAKLDTIDSRPVRSPPNLSVPKWPPLRGNKLAWVQEMFATEVPVIPDPKLIPRIWEIQDDRDLLYSYLESEISTKLTSYKVWDGILSPVDIFDFKEITRIDPYVVEEALVWECITEIFSEFLSYDIADATSKKRRQTLDRITQVYAGMWVRIRLHPDFSKTDYNAKRHITLQPGTDGYKRPVSYMSSVFKRDIKEILEGKTTVSIPRLILFSNWKESTRRLAERRLTLVHVLALYPSVDIEELKQLIAASRPPLNLVQRDPATYLHASTRIVSKKIRGYLYDIPTTECRFLNYSPKEAMRLVRDRDPIIQYCRHAGKQINYRTHGLVRYKRRGLSGKLQPTVTIDHPPSEDRYRVLRRRTVGITTPLFSRLVRGYLPSVIYKTAIARTGAFIRCRQRGYGTSFCDLGIASIGYDLLTSFPEVAQRSTSYKPPEILYAKDSSLFRWSEHTFRYGGDVHIGDLGLPPKSETTVVIDLDIDINETLTVIDRLPIGTSLLVRVKGSEDDIRYAMSSLNPDKVYSLTWSNSLGLIDAILYCSRYEVLADGNYDDVILTNQSELAYTYAQPDSVMQLWNVNSRFANRLELRETDSESDLRKYLSSLLTKTNPLKWEQDIIRTMRGDVKKNELTGAELRVRAVIDALIAMD</sequence>
<keyword evidence="4" id="KW-0507">mRNA processing</keyword>